<dbReference type="PROSITE" id="PS00678">
    <property type="entry name" value="WD_REPEATS_1"/>
    <property type="match status" value="6"/>
</dbReference>
<feature type="region of interest" description="Disordered" evidence="4">
    <location>
        <begin position="71"/>
        <end position="130"/>
    </location>
</feature>
<evidence type="ECO:0000256" key="4">
    <source>
        <dbReference type="SAM" id="MobiDB-lite"/>
    </source>
</evidence>
<keyword evidence="8" id="KW-1185">Reference proteome</keyword>
<dbReference type="InterPro" id="IPR036322">
    <property type="entry name" value="WD40_repeat_dom_sf"/>
</dbReference>
<dbReference type="CDD" id="cd00200">
    <property type="entry name" value="WD40"/>
    <property type="match status" value="2"/>
</dbReference>
<dbReference type="InterPro" id="IPR016024">
    <property type="entry name" value="ARM-type_fold"/>
</dbReference>
<feature type="compositionally biased region" description="Polar residues" evidence="4">
    <location>
        <begin position="106"/>
        <end position="117"/>
    </location>
</feature>
<dbReference type="InterPro" id="IPR025662">
    <property type="entry name" value="Sigma_54_int_dom_ATP-bd_1"/>
</dbReference>
<dbReference type="OrthoDB" id="538223at2759"/>
<name>A0A9P6RHH0_9FUNG</name>
<dbReference type="InterPro" id="IPR015943">
    <property type="entry name" value="WD40/YVTN_repeat-like_dom_sf"/>
</dbReference>
<comment type="caution">
    <text evidence="7">The sequence shown here is derived from an EMBL/GenBank/DDBJ whole genome shotgun (WGS) entry which is preliminary data.</text>
</comment>
<accession>A0A9P6RHH0</accession>
<dbReference type="Pfam" id="PF00400">
    <property type="entry name" value="WD40"/>
    <property type="match status" value="13"/>
</dbReference>
<dbReference type="Pfam" id="PF05729">
    <property type="entry name" value="NACHT"/>
    <property type="match status" value="1"/>
</dbReference>
<feature type="repeat" description="WD" evidence="3">
    <location>
        <begin position="1175"/>
        <end position="1216"/>
    </location>
</feature>
<dbReference type="PRINTS" id="PR00320">
    <property type="entry name" value="GPROTEINBRPT"/>
</dbReference>
<dbReference type="InterPro" id="IPR011044">
    <property type="entry name" value="Quino_amine_DH_bsu"/>
</dbReference>
<feature type="repeat" description="WD" evidence="3">
    <location>
        <begin position="1569"/>
        <end position="1601"/>
    </location>
</feature>
<dbReference type="InterPro" id="IPR001680">
    <property type="entry name" value="WD40_rpt"/>
</dbReference>
<dbReference type="Gene3D" id="2.160.20.80">
    <property type="entry name" value="E3 ubiquitin-protein ligase SopA"/>
    <property type="match status" value="1"/>
</dbReference>
<keyword evidence="2" id="KW-0677">Repeat</keyword>
<proteinExistence type="predicted"/>
<dbReference type="Pfam" id="PF00805">
    <property type="entry name" value="Pentapeptide"/>
    <property type="match status" value="1"/>
</dbReference>
<feature type="domain" description="Arm-like repeat" evidence="6">
    <location>
        <begin position="185"/>
        <end position="530"/>
    </location>
</feature>
<dbReference type="EMBL" id="JAAAIN010000230">
    <property type="protein sequence ID" value="KAG0317687.1"/>
    <property type="molecule type" value="Genomic_DNA"/>
</dbReference>
<feature type="compositionally biased region" description="Polar residues" evidence="4">
    <location>
        <begin position="1"/>
        <end position="13"/>
    </location>
</feature>
<dbReference type="Pfam" id="PF23948">
    <property type="entry name" value="ARM_5"/>
    <property type="match status" value="1"/>
</dbReference>
<evidence type="ECO:0000259" key="5">
    <source>
        <dbReference type="Pfam" id="PF05729"/>
    </source>
</evidence>
<dbReference type="Gene3D" id="3.40.50.300">
    <property type="entry name" value="P-loop containing nucleotide triphosphate hydrolases"/>
    <property type="match status" value="1"/>
</dbReference>
<feature type="repeat" description="WD" evidence="3">
    <location>
        <begin position="1615"/>
        <end position="1659"/>
    </location>
</feature>
<dbReference type="InterPro" id="IPR020472">
    <property type="entry name" value="WD40_PAC1"/>
</dbReference>
<feature type="repeat" description="WD" evidence="3">
    <location>
        <begin position="1660"/>
        <end position="1692"/>
    </location>
</feature>
<feature type="repeat" description="WD" evidence="3">
    <location>
        <begin position="1258"/>
        <end position="1291"/>
    </location>
</feature>
<dbReference type="SUPFAM" id="SSF50969">
    <property type="entry name" value="YVTN repeat-like/Quinoprotein amine dehydrogenase"/>
    <property type="match status" value="1"/>
</dbReference>
<dbReference type="InterPro" id="IPR001646">
    <property type="entry name" value="5peptide_repeat"/>
</dbReference>
<evidence type="ECO:0000256" key="1">
    <source>
        <dbReference type="ARBA" id="ARBA00022574"/>
    </source>
</evidence>
<feature type="repeat" description="WD" evidence="3">
    <location>
        <begin position="1386"/>
        <end position="1427"/>
    </location>
</feature>
<dbReference type="PROSITE" id="PS50294">
    <property type="entry name" value="WD_REPEATS_REGION"/>
    <property type="match status" value="10"/>
</dbReference>
<dbReference type="InterPro" id="IPR027417">
    <property type="entry name" value="P-loop_NTPase"/>
</dbReference>
<dbReference type="PROSITE" id="PS50082">
    <property type="entry name" value="WD_REPEATS_2"/>
    <property type="match status" value="10"/>
</dbReference>
<evidence type="ECO:0000313" key="8">
    <source>
        <dbReference type="Proteomes" id="UP000823405"/>
    </source>
</evidence>
<evidence type="ECO:0000259" key="6">
    <source>
        <dbReference type="Pfam" id="PF23948"/>
    </source>
</evidence>
<organism evidence="7 8">
    <name type="scientific">Linnemannia gamsii</name>
    <dbReference type="NCBI Taxonomy" id="64522"/>
    <lineage>
        <taxon>Eukaryota</taxon>
        <taxon>Fungi</taxon>
        <taxon>Fungi incertae sedis</taxon>
        <taxon>Mucoromycota</taxon>
        <taxon>Mortierellomycotina</taxon>
        <taxon>Mortierellomycetes</taxon>
        <taxon>Mortierellales</taxon>
        <taxon>Mortierellaceae</taxon>
        <taxon>Linnemannia</taxon>
    </lineage>
</organism>
<keyword evidence="1 3" id="KW-0853">WD repeat</keyword>
<feature type="repeat" description="WD" evidence="3">
    <location>
        <begin position="1301"/>
        <end position="1344"/>
    </location>
</feature>
<feature type="domain" description="NACHT" evidence="5">
    <location>
        <begin position="652"/>
        <end position="815"/>
    </location>
</feature>
<feature type="repeat" description="WD" evidence="3">
    <location>
        <begin position="1434"/>
        <end position="1475"/>
    </location>
</feature>
<dbReference type="PROSITE" id="PS00675">
    <property type="entry name" value="SIGMA54_INTERACT_1"/>
    <property type="match status" value="1"/>
</dbReference>
<protein>
    <submittedName>
        <fullName evidence="7">U3 snoRNP protein</fullName>
    </submittedName>
</protein>
<sequence length="1837" mass="200966">MTKPSASSQSVKVSKTKESAFSRIASAARRATSPFVNTGDRSVKNGIAAVFVEQSKLPIALGQTKLNNTGVHNNGGSALPGSPTSRLSTSPIVGSASLGSKGKVSASPSPKNLQNRTDIFPENLSKPATRTRWPKFNDRINATPQLALCATLLPKEPTPDTDSEETPGQVALDSHQREWAAALQNSIEQDRLLWVVRGIIRTFANDATNDSDDIAEVVILGSILDREYYRELLNSVVRKFEESDSMLKEPLLQALVQLIQCAKLGYLEADDLINILSIVRRRLETTHSQSIKYLYQLTLAVSSVLDVMAENKVNDLDRIQEHEPLSAVLSGLKGTSDPYLLYQASYAFQALQYVPDNETAAMALGRHTVGVVESMVKLSSLLKLDVGEFFEGLKGIATVAGAMFEGAKTGYEAVCSLIESGQGILESLGDMLGSGHKRPWYSAVRRGEAFVRDGRLADFYRLVCEAPCRKDPFFQWGICQLLGDIGANSDWDVDTRLQAVDFLAALLKDDTEWGQDASVRAWTLTLLQRISTTPVDSFAFATDTSRQDQAVKDRARTLLKDLETDDADSAFQTAFSLRSRMPLPKSSRQLKLVQDIPNIDFDLSQLKRMRMNDNRKELYVPPLAKPHHKAPDSNTSPLMESVEDFLSSNRLVLLILGDSGSGKSTFNRHLERELWNKYRPGNQNDPIPIHINLAATTGLDQDMIEQHFKRYYITEPNKIKELKQYRRFILICDGYDEMGTMQNLYVLNKLNQGEGYWRAKMVITCRTGNLGVDYLLQFKPLSPGSKNSGAADLIQEAVIVPFTEDQVKDYIDQYVLDERPEQPKWQARRYKDVLEGVPSLMQLVRNPFLLTLALDTMPSLVGNEMNLSQIKVNRLTLYDKVVEVWINMAAERHVVGGLSNVERDAFNLLCHGGFRPSVMDHLRKLARAIFQEQNGNPIVQYSERKDRKTWKGDFFGMDPQVTVLRLSSPLVRSGEQNSFIHLSVLDYFFARVVYDPEESTVDHASLATHSLAQGTIVSYPSILQFLAERIQQGPEEFFKNQLLDILEKSKTDDKESQAAANAITILVKAGVLFNGADLRGIRIPGADLTGGQFDSAQFQGADLTGATLTKSWIHQADFSNARMTGVRFGELPYLRSSFSMNSCSYSPDGKTFTVGLSSGDLEMYNSSSWVKIRTFQGHTGSVLRLAYSLSNKYLVSGGRDCTVRLWDIHSGEPTLTLDDYPETVTSVAFSPSGHQFASASARTIWVRDTKTGAHQFVLNGHTLTVKCVAFSPSGLLLASASNDGTIRLWDLAESGKPTLVFGGDSGPIHCVAFSPDAGGQYIVSAHWNNSVHLWETETGEHTRSFSGHTSSVSSVAFSHDGEWIASTSDKTVMLWSAKSGFQLSVLEGHEQNVYDVTFSRTRKQIASCSADCTVRLWDISMANASSSSVGTDGSSGEDRAVLCVAYSPDGKHIASGGNDKTVRDWNASTGEELRPILADYSTTIGCLSYSPDGKRIATAGYDTAVRLNSAFRAGGDDTTTNGSNLELWGHFGVVTGVAFSPCGQLVVSSSFDTTVRLWDTRSGSLCNIFTGHSSGATCVAYSPGGDRVAAGSEDGSIRLWDPTATTGGEEAVLELVGHEGTVSGLAYSPVGGPLQQLASCGVDKTIRLWDSQTGRLQTILRGHSDALTCLSYSSCGGWLAVGAMNGAVYLWSNHQQPTESVSVYAWSSSPLVLRTFLGVVASIAWNPTDHNSGGGDGLEFVTGCEDHSVRVWRIIEKADKEKERGGGGAGGFAARMMWGTRSGRLVARDTNIQGVIGLAEIDKTLLLQRGALEGGPASSTTTPSTEQEQFFVEDQMI</sequence>
<dbReference type="PANTHER" id="PTHR19879:SF9">
    <property type="entry name" value="TRANSCRIPTION INITIATION FACTOR TFIID SUBUNIT 5"/>
    <property type="match status" value="1"/>
</dbReference>
<dbReference type="InterPro" id="IPR019775">
    <property type="entry name" value="WD40_repeat_CS"/>
</dbReference>
<feature type="region of interest" description="Disordered" evidence="4">
    <location>
        <begin position="1"/>
        <end position="22"/>
    </location>
</feature>
<dbReference type="InterPro" id="IPR007111">
    <property type="entry name" value="NACHT_NTPase"/>
</dbReference>
<dbReference type="SUPFAM" id="SSF52540">
    <property type="entry name" value="P-loop containing nucleoside triphosphate hydrolases"/>
    <property type="match status" value="1"/>
</dbReference>
<dbReference type="SUPFAM" id="SSF50978">
    <property type="entry name" value="WD40 repeat-like"/>
    <property type="match status" value="2"/>
</dbReference>
<dbReference type="PANTHER" id="PTHR19879">
    <property type="entry name" value="TRANSCRIPTION INITIATION FACTOR TFIID"/>
    <property type="match status" value="1"/>
</dbReference>
<dbReference type="SUPFAM" id="SSF141571">
    <property type="entry name" value="Pentapeptide repeat-like"/>
    <property type="match status" value="1"/>
</dbReference>
<feature type="repeat" description="WD" evidence="3">
    <location>
        <begin position="1345"/>
        <end position="1385"/>
    </location>
</feature>
<evidence type="ECO:0000313" key="7">
    <source>
        <dbReference type="EMBL" id="KAG0317687.1"/>
    </source>
</evidence>
<feature type="repeat" description="WD" evidence="3">
    <location>
        <begin position="1527"/>
        <end position="1568"/>
    </location>
</feature>
<evidence type="ECO:0000256" key="3">
    <source>
        <dbReference type="PROSITE-ProRule" id="PRU00221"/>
    </source>
</evidence>
<dbReference type="InterPro" id="IPR056251">
    <property type="entry name" value="Arm_rpt_dom"/>
</dbReference>
<reference evidence="7" key="1">
    <citation type="journal article" date="2020" name="Fungal Divers.">
        <title>Resolving the Mortierellaceae phylogeny through synthesis of multi-gene phylogenetics and phylogenomics.</title>
        <authorList>
            <person name="Vandepol N."/>
            <person name="Liber J."/>
            <person name="Desiro A."/>
            <person name="Na H."/>
            <person name="Kennedy M."/>
            <person name="Barry K."/>
            <person name="Grigoriev I.V."/>
            <person name="Miller A.N."/>
            <person name="O'Donnell K."/>
            <person name="Stajich J.E."/>
            <person name="Bonito G."/>
        </authorList>
    </citation>
    <scope>NUCLEOTIDE SEQUENCE</scope>
    <source>
        <strain evidence="7">NVP60</strain>
    </source>
</reference>
<gene>
    <name evidence="7" type="primary">PWP2_1</name>
    <name evidence="7" type="ORF">BGZ97_005017</name>
</gene>
<feature type="compositionally biased region" description="Polar residues" evidence="4">
    <location>
        <begin position="71"/>
        <end position="92"/>
    </location>
</feature>
<dbReference type="SMART" id="SM00320">
    <property type="entry name" value="WD40"/>
    <property type="match status" value="14"/>
</dbReference>
<dbReference type="Gene3D" id="2.130.10.10">
    <property type="entry name" value="YVTN repeat-like/Quinoprotein amine dehydrogenase"/>
    <property type="match status" value="5"/>
</dbReference>
<evidence type="ECO:0000256" key="2">
    <source>
        <dbReference type="ARBA" id="ARBA00022737"/>
    </source>
</evidence>
<dbReference type="SUPFAM" id="SSF48371">
    <property type="entry name" value="ARM repeat"/>
    <property type="match status" value="1"/>
</dbReference>
<dbReference type="Proteomes" id="UP000823405">
    <property type="component" value="Unassembled WGS sequence"/>
</dbReference>